<comment type="caution">
    <text evidence="1">The sequence shown here is derived from an EMBL/GenBank/DDBJ whole genome shotgun (WGS) entry which is preliminary data.</text>
</comment>
<sequence length="426" mass="44288">MSQLKEATNATKSEPAEKQCTCPEDAVPKARAPKTKQRKHVAAAANQEGGFLIQLVPTAGHDLSALRQQPAPRRPAPRSKAPQRAPATMLLTVGQQPAVALVPPLPGAATAPYLTATASPYLPLTPGCPPFAVTAVANAAHGNSGCGGCHTGCSHGHCCANRGDYSSSPNTLTIPPYAMPFFGDIYRNAAAAHVPPAGGGNINVVTKVTSDDHKHKGRGKKRRDSSSEGSSDSYRRKRRRSGTSTKKDELLAAPASPPTAPSKPPPLEEPTPAAVAKPLSPPLLSPPPEDNMPVSPYSPGGVMYPLSSDAQGAYDNAPDEENTQEEESQSGSNKLACIVVLVVVGVCIIIAVVLALYPKLLFGGNGNQESTPNGQGPPGRLGHALNLLKGGSSEDAVGGHPTASEKPTTTWDAEVEKLVGKVWRRT</sequence>
<protein>
    <submittedName>
        <fullName evidence="1">Uncharacterized protein</fullName>
    </submittedName>
</protein>
<accession>A0ACB7TGQ1</accession>
<proteinExistence type="predicted"/>
<dbReference type="Proteomes" id="UP000821845">
    <property type="component" value="Chromosome 1"/>
</dbReference>
<name>A0ACB7TGQ1_HYAAI</name>
<evidence type="ECO:0000313" key="1">
    <source>
        <dbReference type="EMBL" id="KAH6944004.1"/>
    </source>
</evidence>
<evidence type="ECO:0000313" key="2">
    <source>
        <dbReference type="Proteomes" id="UP000821845"/>
    </source>
</evidence>
<gene>
    <name evidence="1" type="ORF">HPB50_001160</name>
</gene>
<reference evidence="1" key="1">
    <citation type="submission" date="2020-05" db="EMBL/GenBank/DDBJ databases">
        <title>Large-scale comparative analyses of tick genomes elucidate their genetic diversity and vector capacities.</title>
        <authorList>
            <person name="Jia N."/>
            <person name="Wang J."/>
            <person name="Shi W."/>
            <person name="Du L."/>
            <person name="Sun Y."/>
            <person name="Zhan W."/>
            <person name="Jiang J."/>
            <person name="Wang Q."/>
            <person name="Zhang B."/>
            <person name="Ji P."/>
            <person name="Sakyi L.B."/>
            <person name="Cui X."/>
            <person name="Yuan T."/>
            <person name="Jiang B."/>
            <person name="Yang W."/>
            <person name="Lam T.T.-Y."/>
            <person name="Chang Q."/>
            <person name="Ding S."/>
            <person name="Wang X."/>
            <person name="Zhu J."/>
            <person name="Ruan X."/>
            <person name="Zhao L."/>
            <person name="Wei J."/>
            <person name="Que T."/>
            <person name="Du C."/>
            <person name="Cheng J."/>
            <person name="Dai P."/>
            <person name="Han X."/>
            <person name="Huang E."/>
            <person name="Gao Y."/>
            <person name="Liu J."/>
            <person name="Shao H."/>
            <person name="Ye R."/>
            <person name="Li L."/>
            <person name="Wei W."/>
            <person name="Wang X."/>
            <person name="Wang C."/>
            <person name="Yang T."/>
            <person name="Huo Q."/>
            <person name="Li W."/>
            <person name="Guo W."/>
            <person name="Chen H."/>
            <person name="Zhou L."/>
            <person name="Ni X."/>
            <person name="Tian J."/>
            <person name="Zhou Y."/>
            <person name="Sheng Y."/>
            <person name="Liu T."/>
            <person name="Pan Y."/>
            <person name="Xia L."/>
            <person name="Li J."/>
            <person name="Zhao F."/>
            <person name="Cao W."/>
        </authorList>
    </citation>
    <scope>NUCLEOTIDE SEQUENCE</scope>
    <source>
        <strain evidence="1">Hyas-2018</strain>
    </source>
</reference>
<organism evidence="1 2">
    <name type="scientific">Hyalomma asiaticum</name>
    <name type="common">Tick</name>
    <dbReference type="NCBI Taxonomy" id="266040"/>
    <lineage>
        <taxon>Eukaryota</taxon>
        <taxon>Metazoa</taxon>
        <taxon>Ecdysozoa</taxon>
        <taxon>Arthropoda</taxon>
        <taxon>Chelicerata</taxon>
        <taxon>Arachnida</taxon>
        <taxon>Acari</taxon>
        <taxon>Parasitiformes</taxon>
        <taxon>Ixodida</taxon>
        <taxon>Ixodoidea</taxon>
        <taxon>Ixodidae</taxon>
        <taxon>Hyalomminae</taxon>
        <taxon>Hyalomma</taxon>
    </lineage>
</organism>
<dbReference type="EMBL" id="CM023481">
    <property type="protein sequence ID" value="KAH6944004.1"/>
    <property type="molecule type" value="Genomic_DNA"/>
</dbReference>
<keyword evidence="2" id="KW-1185">Reference proteome</keyword>